<accession>A0ACC1WWX7</accession>
<reference evidence="1 2" key="1">
    <citation type="journal article" date="2023" name="Science">
        <title>Complex scaffold remodeling in plant triterpene biosynthesis.</title>
        <authorList>
            <person name="De La Pena R."/>
            <person name="Hodgson H."/>
            <person name="Liu J.C."/>
            <person name="Stephenson M.J."/>
            <person name="Martin A.C."/>
            <person name="Owen C."/>
            <person name="Harkess A."/>
            <person name="Leebens-Mack J."/>
            <person name="Jimenez L.E."/>
            <person name="Osbourn A."/>
            <person name="Sattely E.S."/>
        </authorList>
    </citation>
    <scope>NUCLEOTIDE SEQUENCE [LARGE SCALE GENOMIC DNA]</scope>
    <source>
        <strain evidence="2">cv. JPN11</strain>
        <tissue evidence="1">Leaf</tissue>
    </source>
</reference>
<protein>
    <submittedName>
        <fullName evidence="1">Rho-N domain-containing protein 1, chloroplastic isoform X2</fullName>
    </submittedName>
</protein>
<name>A0ACC1WWX7_MELAZ</name>
<evidence type="ECO:0000313" key="1">
    <source>
        <dbReference type="EMBL" id="KAJ4703685.1"/>
    </source>
</evidence>
<comment type="caution">
    <text evidence="1">The sequence shown here is derived from an EMBL/GenBank/DDBJ whole genome shotgun (WGS) entry which is preliminary data.</text>
</comment>
<evidence type="ECO:0000313" key="2">
    <source>
        <dbReference type="Proteomes" id="UP001164539"/>
    </source>
</evidence>
<organism evidence="1 2">
    <name type="scientific">Melia azedarach</name>
    <name type="common">Chinaberry tree</name>
    <dbReference type="NCBI Taxonomy" id="155640"/>
    <lineage>
        <taxon>Eukaryota</taxon>
        <taxon>Viridiplantae</taxon>
        <taxon>Streptophyta</taxon>
        <taxon>Embryophyta</taxon>
        <taxon>Tracheophyta</taxon>
        <taxon>Spermatophyta</taxon>
        <taxon>Magnoliopsida</taxon>
        <taxon>eudicotyledons</taxon>
        <taxon>Gunneridae</taxon>
        <taxon>Pentapetalae</taxon>
        <taxon>rosids</taxon>
        <taxon>malvids</taxon>
        <taxon>Sapindales</taxon>
        <taxon>Meliaceae</taxon>
        <taxon>Melia</taxon>
    </lineage>
</organism>
<sequence>MGAIAFYPQSLLSFNKQLKLGKPIFSPREIADGTIVFAIQKNSHNFTILSINSDGRRKSRLPHKGYAVGQMNNGDGNELPKSSDGKVSSSSDKEEIIALFERIKSSISKGEKVRAKKRNPSSSEEKPNFGSMVDVLHQPGKEVKGTSSIGGWKVKKWRRRVPKKEQKIQNDKPVTDFKLSRLPSSFVKRSPLTSPSAPRGNILEMKREPSRFVKRSPIPSPSAPRRNTLQLNREPSSFVKRSPIPSPSAPRGNTLELNHEPSLNTERSEQLKSTGVEKLKLPQLKELAKARGIKGYSRMKKNELVKLLRS</sequence>
<dbReference type="EMBL" id="CM051406">
    <property type="protein sequence ID" value="KAJ4703685.1"/>
    <property type="molecule type" value="Genomic_DNA"/>
</dbReference>
<dbReference type="Proteomes" id="UP001164539">
    <property type="component" value="Chromosome 13"/>
</dbReference>
<gene>
    <name evidence="1" type="ORF">OWV82_023552</name>
</gene>
<proteinExistence type="predicted"/>
<keyword evidence="2" id="KW-1185">Reference proteome</keyword>